<keyword evidence="2" id="KW-1185">Reference proteome</keyword>
<evidence type="ECO:0000313" key="1">
    <source>
        <dbReference type="EMBL" id="PHT40499.1"/>
    </source>
</evidence>
<protein>
    <submittedName>
        <fullName evidence="1">Uncharacterized protein</fullName>
    </submittedName>
</protein>
<evidence type="ECO:0000313" key="2">
    <source>
        <dbReference type="Proteomes" id="UP000224567"/>
    </source>
</evidence>
<reference evidence="2" key="2">
    <citation type="journal article" date="2017" name="J. Anim. Genet.">
        <title>Multiple reference genome sequences of hot pepper reveal the massive evolution of plant disease resistance genes by retroduplication.</title>
        <authorList>
            <person name="Kim S."/>
            <person name="Park J."/>
            <person name="Yeom S.-I."/>
            <person name="Kim Y.-M."/>
            <person name="Seo E."/>
            <person name="Kim K.-T."/>
            <person name="Kim M.-S."/>
            <person name="Lee J.M."/>
            <person name="Cheong K."/>
            <person name="Shin H.-S."/>
            <person name="Kim S.-B."/>
            <person name="Han K."/>
            <person name="Lee J."/>
            <person name="Park M."/>
            <person name="Lee H.-A."/>
            <person name="Lee H.-Y."/>
            <person name="Lee Y."/>
            <person name="Oh S."/>
            <person name="Lee J.H."/>
            <person name="Choi E."/>
            <person name="Choi E."/>
            <person name="Lee S.E."/>
            <person name="Jeon J."/>
            <person name="Kim H."/>
            <person name="Choi G."/>
            <person name="Song H."/>
            <person name="Lee J."/>
            <person name="Lee S.-C."/>
            <person name="Kwon J.-K."/>
            <person name="Lee H.-Y."/>
            <person name="Koo N."/>
            <person name="Hong Y."/>
            <person name="Kim R.W."/>
            <person name="Kang W.-H."/>
            <person name="Huh J.H."/>
            <person name="Kang B.-C."/>
            <person name="Yang T.-J."/>
            <person name="Lee Y.-H."/>
            <person name="Bennetzen J.L."/>
            <person name="Choi D."/>
        </authorList>
    </citation>
    <scope>NUCLEOTIDE SEQUENCE [LARGE SCALE GENOMIC DNA]</scope>
    <source>
        <strain evidence="2">cv. PBC81</strain>
    </source>
</reference>
<dbReference type="EMBL" id="MLFT02000008">
    <property type="protein sequence ID" value="PHT40499.1"/>
    <property type="molecule type" value="Genomic_DNA"/>
</dbReference>
<proteinExistence type="predicted"/>
<comment type="caution">
    <text evidence="1">The sequence shown here is derived from an EMBL/GenBank/DDBJ whole genome shotgun (WGS) entry which is preliminary data.</text>
</comment>
<dbReference type="OrthoDB" id="1828876at2759"/>
<sequence>MSSKGLKHNSQMVCMVILTMGIDKDIINENYEEQVQVLFENPIHQVHESYRGICKSKRQLEIQSDHPSSEVCLRNVTFSDSKMMISRFEVYLREIIGTLQLVEESINFREWILVLDCDFVQLSVADTHSERIVFLMHELD</sequence>
<dbReference type="AlphaFoldDB" id="A0A2G2W5M0"/>
<dbReference type="Proteomes" id="UP000224567">
    <property type="component" value="Unassembled WGS sequence"/>
</dbReference>
<gene>
    <name evidence="1" type="ORF">CQW23_19353</name>
</gene>
<accession>A0A2G2W5M0</accession>
<organism evidence="1 2">
    <name type="scientific">Capsicum baccatum</name>
    <name type="common">Peruvian pepper</name>
    <dbReference type="NCBI Taxonomy" id="33114"/>
    <lineage>
        <taxon>Eukaryota</taxon>
        <taxon>Viridiplantae</taxon>
        <taxon>Streptophyta</taxon>
        <taxon>Embryophyta</taxon>
        <taxon>Tracheophyta</taxon>
        <taxon>Spermatophyta</taxon>
        <taxon>Magnoliopsida</taxon>
        <taxon>eudicotyledons</taxon>
        <taxon>Gunneridae</taxon>
        <taxon>Pentapetalae</taxon>
        <taxon>asterids</taxon>
        <taxon>lamiids</taxon>
        <taxon>Solanales</taxon>
        <taxon>Solanaceae</taxon>
        <taxon>Solanoideae</taxon>
        <taxon>Capsiceae</taxon>
        <taxon>Capsicum</taxon>
    </lineage>
</organism>
<name>A0A2G2W5M0_CAPBA</name>
<reference evidence="1 2" key="1">
    <citation type="journal article" date="2017" name="Genome Biol.">
        <title>New reference genome sequences of hot pepper reveal the massive evolution of plant disease-resistance genes by retroduplication.</title>
        <authorList>
            <person name="Kim S."/>
            <person name="Park J."/>
            <person name="Yeom S.I."/>
            <person name="Kim Y.M."/>
            <person name="Seo E."/>
            <person name="Kim K.T."/>
            <person name="Kim M.S."/>
            <person name="Lee J.M."/>
            <person name="Cheong K."/>
            <person name="Shin H.S."/>
            <person name="Kim S.B."/>
            <person name="Han K."/>
            <person name="Lee J."/>
            <person name="Park M."/>
            <person name="Lee H.A."/>
            <person name="Lee H.Y."/>
            <person name="Lee Y."/>
            <person name="Oh S."/>
            <person name="Lee J.H."/>
            <person name="Choi E."/>
            <person name="Choi E."/>
            <person name="Lee S.E."/>
            <person name="Jeon J."/>
            <person name="Kim H."/>
            <person name="Choi G."/>
            <person name="Song H."/>
            <person name="Lee J."/>
            <person name="Lee S.C."/>
            <person name="Kwon J.K."/>
            <person name="Lee H.Y."/>
            <person name="Koo N."/>
            <person name="Hong Y."/>
            <person name="Kim R.W."/>
            <person name="Kang W.H."/>
            <person name="Huh J.H."/>
            <person name="Kang B.C."/>
            <person name="Yang T.J."/>
            <person name="Lee Y.H."/>
            <person name="Bennetzen J.L."/>
            <person name="Choi D."/>
        </authorList>
    </citation>
    <scope>NUCLEOTIDE SEQUENCE [LARGE SCALE GENOMIC DNA]</scope>
    <source>
        <strain evidence="2">cv. PBC81</strain>
    </source>
</reference>